<dbReference type="RefSeq" id="WP_367994593.1">
    <property type="nucleotide sequence ID" value="NZ_JBFPJR010000023.1"/>
</dbReference>
<reference evidence="2 3" key="1">
    <citation type="submission" date="2024-07" db="EMBL/GenBank/DDBJ databases">
        <authorList>
            <person name="Lee S."/>
            <person name="Kang M."/>
        </authorList>
    </citation>
    <scope>NUCLEOTIDE SEQUENCE [LARGE SCALE GENOMIC DNA]</scope>
    <source>
        <strain evidence="2 3">DS6</strain>
    </source>
</reference>
<keyword evidence="1" id="KW-0472">Membrane</keyword>
<protein>
    <recommendedName>
        <fullName evidence="4">DUF3515 family protein</fullName>
    </recommendedName>
</protein>
<organism evidence="2 3">
    <name type="scientific">Nocardioides eburneus</name>
    <dbReference type="NCBI Taxonomy" id="3231482"/>
    <lineage>
        <taxon>Bacteria</taxon>
        <taxon>Bacillati</taxon>
        <taxon>Actinomycetota</taxon>
        <taxon>Actinomycetes</taxon>
        <taxon>Propionibacteriales</taxon>
        <taxon>Nocardioidaceae</taxon>
        <taxon>Nocardioides</taxon>
    </lineage>
</organism>
<dbReference type="Proteomes" id="UP001556631">
    <property type="component" value="Unassembled WGS sequence"/>
</dbReference>
<sequence>MDDPTLGNGAGMDRRVLVVSVAVAAVAIAAGLLVRHVADKQDWSAVAPVAPVTSPVPKVCKTLGARVAPDCAAADKRERDDVPTDPIKLIRYGEADPSLLCVLGQETLADVDVEGRVTALTADQVGSPRRCLLVVDSGDHTYLVGLWASRDPLQATTDRKVAGHPAWRGPDPLDDYSVALTEPSERGTLGIDFGLNEPTWGQDFLTAYVKRAFGA</sequence>
<evidence type="ECO:0000313" key="3">
    <source>
        <dbReference type="Proteomes" id="UP001556631"/>
    </source>
</evidence>
<keyword evidence="1" id="KW-1133">Transmembrane helix</keyword>
<accession>A0ABV3T0A6</accession>
<evidence type="ECO:0008006" key="4">
    <source>
        <dbReference type="Google" id="ProtNLM"/>
    </source>
</evidence>
<proteinExistence type="predicted"/>
<gene>
    <name evidence="2" type="ORF">AB3X52_13405</name>
</gene>
<keyword evidence="3" id="KW-1185">Reference proteome</keyword>
<evidence type="ECO:0000313" key="2">
    <source>
        <dbReference type="EMBL" id="MEX0428622.1"/>
    </source>
</evidence>
<name>A0ABV3T0A6_9ACTN</name>
<evidence type="ECO:0000256" key="1">
    <source>
        <dbReference type="SAM" id="Phobius"/>
    </source>
</evidence>
<feature type="transmembrane region" description="Helical" evidence="1">
    <location>
        <begin position="16"/>
        <end position="34"/>
    </location>
</feature>
<keyword evidence="1" id="KW-0812">Transmembrane</keyword>
<comment type="caution">
    <text evidence="2">The sequence shown here is derived from an EMBL/GenBank/DDBJ whole genome shotgun (WGS) entry which is preliminary data.</text>
</comment>
<dbReference type="EMBL" id="JBFPJR010000023">
    <property type="protein sequence ID" value="MEX0428622.1"/>
    <property type="molecule type" value="Genomic_DNA"/>
</dbReference>